<proteinExistence type="predicted"/>
<reference evidence="1 2" key="1">
    <citation type="submission" date="2021-04" db="EMBL/GenBank/DDBJ databases">
        <title>Ruania sp. nov., isolated from sandy soil of mangrove forest.</title>
        <authorList>
            <person name="Ge X."/>
            <person name="Huang R."/>
            <person name="Liu W."/>
        </authorList>
    </citation>
    <scope>NUCLEOTIDE SEQUENCE [LARGE SCALE GENOMIC DNA]</scope>
    <source>
        <strain evidence="1 2">N2-46</strain>
    </source>
</reference>
<accession>A0ABS7SHX1</accession>
<dbReference type="SUPFAM" id="SSF56112">
    <property type="entry name" value="Protein kinase-like (PK-like)"/>
    <property type="match status" value="1"/>
</dbReference>
<protein>
    <submittedName>
        <fullName evidence="1">Serine/threonine protein phosphatase</fullName>
    </submittedName>
</protein>
<organism evidence="1 2">
    <name type="scientific">Occultella gossypii</name>
    <dbReference type="NCBI Taxonomy" id="2800820"/>
    <lineage>
        <taxon>Bacteria</taxon>
        <taxon>Bacillati</taxon>
        <taxon>Actinomycetota</taxon>
        <taxon>Actinomycetes</taxon>
        <taxon>Micrococcales</taxon>
        <taxon>Ruaniaceae</taxon>
        <taxon>Occultella</taxon>
    </lineage>
</organism>
<evidence type="ECO:0000313" key="2">
    <source>
        <dbReference type="Proteomes" id="UP000826651"/>
    </source>
</evidence>
<name>A0ABS7SHX1_9MICO</name>
<dbReference type="Proteomes" id="UP000826651">
    <property type="component" value="Unassembled WGS sequence"/>
</dbReference>
<gene>
    <name evidence="1" type="ORF">KCQ71_22210</name>
</gene>
<keyword evidence="2" id="KW-1185">Reference proteome</keyword>
<sequence>MMLSTRRVRHHRVSATLAACDDDELAAMLQGASTSTVGVGGGSSVLDIDGISVFAKRIPITDRELAHPHSTANLFDLPTSCQYGMHRLAGPGFGAWRELAANTAVTEGVLRGESEAFALLHHWRVLPGRPPVASEHRDIEAVVAQFGGDPAVRSRFEELARASFSLVLFLEYLPDRLLDMLSDPVASAETVERQLFEAVAFLRGREVLHLDGHFGNMRADDDQIYLVDLGLATSPRFDLSDAERDFVARNVDHDADYAAMRLVNWLVTTVGGVPVPAEISGGPAARNAYVRRCASGDIPHDLPAAVADILARHAPAAAEMNDFCWRLFDGDIHAQYRGPTAGLRSLADSEHE</sequence>
<comment type="caution">
    <text evidence="1">The sequence shown here is derived from an EMBL/GenBank/DDBJ whole genome shotgun (WGS) entry which is preliminary data.</text>
</comment>
<dbReference type="InterPro" id="IPR011009">
    <property type="entry name" value="Kinase-like_dom_sf"/>
</dbReference>
<evidence type="ECO:0000313" key="1">
    <source>
        <dbReference type="EMBL" id="MBZ2198878.1"/>
    </source>
</evidence>
<dbReference type="EMBL" id="JAGSHT010000022">
    <property type="protein sequence ID" value="MBZ2198878.1"/>
    <property type="molecule type" value="Genomic_DNA"/>
</dbReference>